<accession>A0AA90HB72</accession>
<dbReference type="SUPFAM" id="SSF103473">
    <property type="entry name" value="MFS general substrate transporter"/>
    <property type="match status" value="1"/>
</dbReference>
<feature type="transmembrane region" description="Helical" evidence="6">
    <location>
        <begin position="183"/>
        <end position="204"/>
    </location>
</feature>
<proteinExistence type="predicted"/>
<sequence>MNLVRRNRNFRLYLLARCITALTLAIGPTVMAFAVLRVDHSVGAVATVVTASQLPIMVFVLIGGVLGDRYGRMSMLAGANVISGLSQIAMMVLLLTGTATVTTLAVAAAVGGMATAVALPAGGGFVAQIVAPAEVGQAQALLSVTRTTLMVVGAAAGGVMVGFLGTAPALLVNGLLYAASAPLLMMVVAPGGSRAVCSSLAGSLRDGWQEFWGHRWLTVTLAQTLVYSVCVAAGFQVLGPAVASQRLDGAAGLGLLMAARALGSVVGAVMAMRARSMRLYPAQAGLAVQAAILALMGLSAPFTVLLVAIAAEGVASEYFQVVWQTNIQLRIDVDMLSRVTSYPTLVNYGSTPLASALVVLAHRHLSYGGVFLLLAVFTLCATLTTIASPSVRKLGTAQLVMEHQSQEEVV</sequence>
<dbReference type="RefSeq" id="WP_271312804.1">
    <property type="nucleotide sequence ID" value="NZ_JABXJJ020000044.1"/>
</dbReference>
<dbReference type="PANTHER" id="PTHR23513:SF11">
    <property type="entry name" value="STAPHYLOFERRIN A TRANSPORTER"/>
    <property type="match status" value="1"/>
</dbReference>
<dbReference type="Gene3D" id="1.20.1250.20">
    <property type="entry name" value="MFS general substrate transporter like domains"/>
    <property type="match status" value="1"/>
</dbReference>
<keyword evidence="2" id="KW-1003">Cell membrane</keyword>
<feature type="transmembrane region" description="Helical" evidence="6">
    <location>
        <begin position="147"/>
        <end position="171"/>
    </location>
</feature>
<feature type="transmembrane region" description="Helical" evidence="6">
    <location>
        <begin position="88"/>
        <end position="110"/>
    </location>
</feature>
<reference evidence="7" key="1">
    <citation type="submission" date="2023-05" db="EMBL/GenBank/DDBJ databases">
        <title>Streptantibioticus silvisoli sp. nov., acidotolerant actinomycetes 1 from pine litter.</title>
        <authorList>
            <person name="Swiecimska M."/>
            <person name="Golinska P."/>
            <person name="Sangal V."/>
            <person name="Wachnowicz B."/>
            <person name="Goodfellow M."/>
        </authorList>
    </citation>
    <scope>NUCLEOTIDE SEQUENCE</scope>
    <source>
        <strain evidence="7">SL13</strain>
    </source>
</reference>
<dbReference type="InterPro" id="IPR011701">
    <property type="entry name" value="MFS"/>
</dbReference>
<feature type="transmembrane region" description="Helical" evidence="6">
    <location>
        <begin position="365"/>
        <end position="386"/>
    </location>
</feature>
<dbReference type="AlphaFoldDB" id="A0AA90HB72"/>
<keyword evidence="3 6" id="KW-0812">Transmembrane</keyword>
<evidence type="ECO:0000256" key="2">
    <source>
        <dbReference type="ARBA" id="ARBA00022475"/>
    </source>
</evidence>
<evidence type="ECO:0000256" key="3">
    <source>
        <dbReference type="ARBA" id="ARBA00022692"/>
    </source>
</evidence>
<evidence type="ECO:0000256" key="5">
    <source>
        <dbReference type="ARBA" id="ARBA00023136"/>
    </source>
</evidence>
<dbReference type="PRINTS" id="PR01988">
    <property type="entry name" value="EXPORTERBACE"/>
</dbReference>
<evidence type="ECO:0000256" key="1">
    <source>
        <dbReference type="ARBA" id="ARBA00004651"/>
    </source>
</evidence>
<dbReference type="InterPro" id="IPR022324">
    <property type="entry name" value="Bacilysin_exporter_BacE_put"/>
</dbReference>
<gene>
    <name evidence="7" type="ORF">POF50_028930</name>
</gene>
<dbReference type="GO" id="GO:0005886">
    <property type="term" value="C:plasma membrane"/>
    <property type="evidence" value="ECO:0007669"/>
    <property type="project" value="UniProtKB-SubCell"/>
</dbReference>
<keyword evidence="5 6" id="KW-0472">Membrane</keyword>
<dbReference type="PANTHER" id="PTHR23513">
    <property type="entry name" value="INTEGRAL MEMBRANE EFFLUX PROTEIN-RELATED"/>
    <property type="match status" value="1"/>
</dbReference>
<dbReference type="Pfam" id="PF07690">
    <property type="entry name" value="MFS_1"/>
    <property type="match status" value="1"/>
</dbReference>
<feature type="transmembrane region" description="Helical" evidence="6">
    <location>
        <begin position="12"/>
        <end position="36"/>
    </location>
</feature>
<evidence type="ECO:0000313" key="7">
    <source>
        <dbReference type="EMBL" id="MDI5973322.1"/>
    </source>
</evidence>
<organism evidence="7">
    <name type="scientific">Streptantibioticus silvisoli</name>
    <dbReference type="NCBI Taxonomy" id="2705255"/>
    <lineage>
        <taxon>Bacteria</taxon>
        <taxon>Bacillati</taxon>
        <taxon>Actinomycetota</taxon>
        <taxon>Actinomycetes</taxon>
        <taxon>Kitasatosporales</taxon>
        <taxon>Streptomycetaceae</taxon>
        <taxon>Streptantibioticus</taxon>
    </lineage>
</organism>
<keyword evidence="4 6" id="KW-1133">Transmembrane helix</keyword>
<feature type="transmembrane region" description="Helical" evidence="6">
    <location>
        <begin position="216"/>
        <end position="238"/>
    </location>
</feature>
<evidence type="ECO:0000256" key="6">
    <source>
        <dbReference type="SAM" id="Phobius"/>
    </source>
</evidence>
<dbReference type="CDD" id="cd06173">
    <property type="entry name" value="MFS_MefA_like"/>
    <property type="match status" value="1"/>
</dbReference>
<feature type="transmembrane region" description="Helical" evidence="6">
    <location>
        <begin position="250"/>
        <end position="272"/>
    </location>
</feature>
<comment type="subcellular location">
    <subcellularLocation>
        <location evidence="1">Cell membrane</location>
        <topology evidence="1">Multi-pass membrane protein</topology>
    </subcellularLocation>
</comment>
<evidence type="ECO:0000256" key="4">
    <source>
        <dbReference type="ARBA" id="ARBA00022989"/>
    </source>
</evidence>
<dbReference type="EMBL" id="JABXJJ020000044">
    <property type="protein sequence ID" value="MDI5973322.1"/>
    <property type="molecule type" value="Genomic_DNA"/>
</dbReference>
<feature type="transmembrane region" description="Helical" evidence="6">
    <location>
        <begin position="42"/>
        <end position="67"/>
    </location>
</feature>
<protein>
    <submittedName>
        <fullName evidence="7">MFS transporter</fullName>
    </submittedName>
</protein>
<comment type="caution">
    <text evidence="7">The sequence shown here is derived from an EMBL/GenBank/DDBJ whole genome shotgun (WGS) entry which is preliminary data.</text>
</comment>
<dbReference type="InterPro" id="IPR036259">
    <property type="entry name" value="MFS_trans_sf"/>
</dbReference>
<feature type="transmembrane region" description="Helical" evidence="6">
    <location>
        <begin position="284"/>
        <end position="311"/>
    </location>
</feature>
<name>A0AA90HB72_9ACTN</name>
<dbReference type="GO" id="GO:0022857">
    <property type="term" value="F:transmembrane transporter activity"/>
    <property type="evidence" value="ECO:0007669"/>
    <property type="project" value="InterPro"/>
</dbReference>
<feature type="transmembrane region" description="Helical" evidence="6">
    <location>
        <begin position="116"/>
        <end position="135"/>
    </location>
</feature>